<evidence type="ECO:0000256" key="7">
    <source>
        <dbReference type="HAMAP-Rule" id="MF_02090"/>
    </source>
</evidence>
<evidence type="ECO:0000313" key="11">
    <source>
        <dbReference type="EMBL" id="PKY12124.1"/>
    </source>
</evidence>
<proteinExistence type="inferred from homology"/>
<keyword evidence="12" id="KW-1185">Reference proteome</keyword>
<comment type="caution">
    <text evidence="11">The sequence shown here is derived from an EMBL/GenBank/DDBJ whole genome shotgun (WGS) entry which is preliminary data.</text>
</comment>
<dbReference type="PANTHER" id="PTHR23090">
    <property type="entry name" value="NH 3 /GLUTAMINE-DEPENDENT NAD + SYNTHETASE"/>
    <property type="match status" value="1"/>
</dbReference>
<dbReference type="Gene3D" id="3.40.50.620">
    <property type="entry name" value="HUPs"/>
    <property type="match status" value="1"/>
</dbReference>
<feature type="binding site" evidence="7">
    <location>
        <position position="176"/>
    </location>
    <ligand>
        <name>L-glutamine</name>
        <dbReference type="ChEBI" id="CHEBI:58359"/>
    </ligand>
</feature>
<comment type="pathway">
    <text evidence="1 7 8">Cofactor biosynthesis; NAD(+) biosynthesis; NAD(+) from deamido-NAD(+) (L-Gln route): step 1/1.</text>
</comment>
<dbReference type="PIRSF" id="PIRSF006630">
    <property type="entry name" value="NADS_GAT"/>
    <property type="match status" value="1"/>
</dbReference>
<evidence type="ECO:0000259" key="10">
    <source>
        <dbReference type="PROSITE" id="PS50263"/>
    </source>
</evidence>
<dbReference type="PANTHER" id="PTHR23090:SF9">
    <property type="entry name" value="GLUTAMINE-DEPENDENT NAD(+) SYNTHETASE"/>
    <property type="match status" value="1"/>
</dbReference>
<evidence type="ECO:0000256" key="8">
    <source>
        <dbReference type="PIRNR" id="PIRNR006630"/>
    </source>
</evidence>
<dbReference type="GO" id="GO:0009435">
    <property type="term" value="P:NAD+ biosynthetic process"/>
    <property type="evidence" value="ECO:0007669"/>
    <property type="project" value="UniProtKB-UniRule"/>
</dbReference>
<protein>
    <recommendedName>
        <fullName evidence="7 8">Glutamine-dependent NAD(+) synthetase</fullName>
        <ecNumber evidence="7 8">6.3.5.1</ecNumber>
    </recommendedName>
    <alternativeName>
        <fullName evidence="7 8">NAD(+) synthase [glutamine-hydrolyzing]</fullName>
    </alternativeName>
</protein>
<dbReference type="Proteomes" id="UP000234329">
    <property type="component" value="Unassembled WGS sequence"/>
</dbReference>
<evidence type="ECO:0000256" key="9">
    <source>
        <dbReference type="RuleBase" id="RU003811"/>
    </source>
</evidence>
<comment type="catalytic activity">
    <reaction evidence="7 8">
        <text>deamido-NAD(+) + L-glutamine + ATP + H2O = L-glutamate + AMP + diphosphate + NAD(+) + H(+)</text>
        <dbReference type="Rhea" id="RHEA:24384"/>
        <dbReference type="ChEBI" id="CHEBI:15377"/>
        <dbReference type="ChEBI" id="CHEBI:15378"/>
        <dbReference type="ChEBI" id="CHEBI:29985"/>
        <dbReference type="ChEBI" id="CHEBI:30616"/>
        <dbReference type="ChEBI" id="CHEBI:33019"/>
        <dbReference type="ChEBI" id="CHEBI:57540"/>
        <dbReference type="ChEBI" id="CHEBI:58359"/>
        <dbReference type="ChEBI" id="CHEBI:58437"/>
        <dbReference type="ChEBI" id="CHEBI:456215"/>
        <dbReference type="EC" id="6.3.5.1"/>
    </reaction>
</comment>
<sequence length="553" mass="60351">MRVALAQCNAWVGDIDRNVAMILAAAQEARTAGADLLVTPELALCGYPPEDLLLREDFLQSCDEALHLLTLQAPLPVLLGHPQRIDTKLYNSASLLRNGQVEAVYHKHCLPNYAVFDELRYFTPGTQSLTFTCAGISCGVAICEDVWCGPAVAEASITQGAELLLVLNASPYHRHKQGERESRLAALAIQTKLPICYVNLVGGQDELVFDGRSFVLDASGRLESRGPLCQSALLLTDFARSSQGLKLKSETPPVDLEDMVAEVYAVLTLGIRDYVRKNHFPGVVLGLSGGVDSALTLAIAVDALGPERVHALIMPSRYTAAMSVEDAEAEAESLGVSHDLLSIEPVFQAYLQELSPLFAGRAPDTTEENLQARVRAGLLMAYSNKFGHLLVTTGNKSEIAVGYATLYGDMAGGFAIIKDIPKTLVYRLARYRNALSEVIPERVLNRAPSAELAPDQRDQDSLPDYAVLDAIIAAYVEEDCSAEDLMAAGYAADMVRRVLRLIDRAEYKRRQAAPGVRISSRAFGKDRRYPITNGYASWGGHHKLNEEQQHEEN</sequence>
<keyword evidence="3 7" id="KW-0436">Ligase</keyword>
<dbReference type="Pfam" id="PF02540">
    <property type="entry name" value="NAD_synthase"/>
    <property type="match status" value="1"/>
</dbReference>
<dbReference type="GO" id="GO:0008795">
    <property type="term" value="F:NAD+ synthase activity"/>
    <property type="evidence" value="ECO:0007669"/>
    <property type="project" value="UniProtKB-UniRule"/>
</dbReference>
<dbReference type="InterPro" id="IPR036526">
    <property type="entry name" value="C-N_Hydrolase_sf"/>
</dbReference>
<dbReference type="GO" id="GO:0003952">
    <property type="term" value="F:NAD+ synthase (glutamine-hydrolyzing) activity"/>
    <property type="evidence" value="ECO:0007669"/>
    <property type="project" value="UniProtKB-UniRule"/>
</dbReference>
<dbReference type="SUPFAM" id="SSF52402">
    <property type="entry name" value="Adenine nucleotide alpha hydrolases-like"/>
    <property type="match status" value="1"/>
</dbReference>
<dbReference type="OrthoDB" id="5287902at2"/>
<keyword evidence="5 7" id="KW-0067">ATP-binding</keyword>
<dbReference type="InParanoid" id="A0A2I1DQG1"/>
<keyword evidence="6 7" id="KW-0520">NAD</keyword>
<feature type="active site" description="For glutaminase activity" evidence="7">
    <location>
        <position position="107"/>
    </location>
</feature>
<dbReference type="AlphaFoldDB" id="A0A2I1DQG1"/>
<gene>
    <name evidence="7" type="primary">nadE</name>
    <name evidence="11" type="ORF">B1757_01945</name>
</gene>
<feature type="binding site" evidence="7">
    <location>
        <position position="393"/>
    </location>
    <ligand>
        <name>ATP</name>
        <dbReference type="ChEBI" id="CHEBI:30616"/>
    </ligand>
</feature>
<feature type="binding site" evidence="7">
    <location>
        <begin position="286"/>
        <end position="293"/>
    </location>
    <ligand>
        <name>ATP</name>
        <dbReference type="ChEBI" id="CHEBI:30616"/>
    </ligand>
</feature>
<dbReference type="HAMAP" id="MF_02090">
    <property type="entry name" value="NadE_glutamine_dep"/>
    <property type="match status" value="1"/>
</dbReference>
<reference evidence="11 12" key="1">
    <citation type="submission" date="2017-03" db="EMBL/GenBank/DDBJ databases">
        <title>Draft genime sequence of the acidophilic sulfur-oxidizing bacterium Acidithiobacillus sp. SH, isolated from seawater.</title>
        <authorList>
            <person name="Sharmin S."/>
            <person name="Tokuhisa M."/>
            <person name="Kanao T."/>
            <person name="Kamimura K."/>
        </authorList>
    </citation>
    <scope>NUCLEOTIDE SEQUENCE [LARGE SCALE GENOMIC DNA]</scope>
    <source>
        <strain evidence="11 12">SH</strain>
    </source>
</reference>
<comment type="similarity">
    <text evidence="9">Belongs to the NAD synthetase family.</text>
</comment>
<evidence type="ECO:0000256" key="4">
    <source>
        <dbReference type="ARBA" id="ARBA00022741"/>
    </source>
</evidence>
<dbReference type="NCBIfam" id="TIGR00552">
    <property type="entry name" value="nadE"/>
    <property type="match status" value="1"/>
</dbReference>
<dbReference type="Pfam" id="PF00795">
    <property type="entry name" value="CN_hydrolase"/>
    <property type="match status" value="1"/>
</dbReference>
<evidence type="ECO:0000256" key="5">
    <source>
        <dbReference type="ARBA" id="ARBA00022840"/>
    </source>
</evidence>
<dbReference type="InterPro" id="IPR003694">
    <property type="entry name" value="NAD_synthase"/>
</dbReference>
<feature type="domain" description="CN hydrolase" evidence="10">
    <location>
        <begin position="1"/>
        <end position="240"/>
    </location>
</feature>
<dbReference type="RefSeq" id="WP_101536703.1">
    <property type="nucleotide sequence ID" value="NZ_MXAV01000004.1"/>
</dbReference>
<comment type="caution">
    <text evidence="7">Lacks conserved residue(s) required for the propagation of feature annotation.</text>
</comment>
<name>A0A2I1DQG1_9PROT</name>
<accession>A0A2I1DQG1</accession>
<dbReference type="SUPFAM" id="SSF56317">
    <property type="entry name" value="Carbon-nitrogen hydrolase"/>
    <property type="match status" value="1"/>
</dbReference>
<evidence type="ECO:0000256" key="6">
    <source>
        <dbReference type="ARBA" id="ARBA00023027"/>
    </source>
</evidence>
<dbReference type="InterPro" id="IPR014445">
    <property type="entry name" value="Gln-dep_NAD_synthase"/>
</dbReference>
<dbReference type="NCBIfam" id="NF010588">
    <property type="entry name" value="PRK13981.1"/>
    <property type="match status" value="1"/>
</dbReference>
<dbReference type="InterPro" id="IPR014729">
    <property type="entry name" value="Rossmann-like_a/b/a_fold"/>
</dbReference>
<feature type="active site" description="Proton acceptor; for glutaminase activity" evidence="7">
    <location>
        <position position="41"/>
    </location>
</feature>
<feature type="binding site" evidence="7">
    <location>
        <position position="369"/>
    </location>
    <ligand>
        <name>deamido-NAD(+)</name>
        <dbReference type="ChEBI" id="CHEBI:58437"/>
        <note>ligand shared between two neighboring subunits</note>
    </ligand>
</feature>
<dbReference type="EC" id="6.3.5.1" evidence="7 8"/>
<dbReference type="FunFam" id="3.40.50.620:FF:000106">
    <property type="entry name" value="Glutamine-dependent NAD(+) synthetase"/>
    <property type="match status" value="1"/>
</dbReference>
<organism evidence="11 12">
    <name type="scientific">Acidithiobacillus marinus</name>
    <dbReference type="NCBI Taxonomy" id="187490"/>
    <lineage>
        <taxon>Bacteria</taxon>
        <taxon>Pseudomonadati</taxon>
        <taxon>Pseudomonadota</taxon>
        <taxon>Acidithiobacillia</taxon>
        <taxon>Acidithiobacillales</taxon>
        <taxon>Acidithiobacillaceae</taxon>
        <taxon>Acidithiobacillus</taxon>
    </lineage>
</organism>
<feature type="active site" description="Nucleophile; for glutaminase activity" evidence="7">
    <location>
        <position position="143"/>
    </location>
</feature>
<dbReference type="GO" id="GO:0005524">
    <property type="term" value="F:ATP binding"/>
    <property type="evidence" value="ECO:0007669"/>
    <property type="project" value="UniProtKB-UniRule"/>
</dbReference>
<keyword evidence="4 7" id="KW-0547">Nucleotide-binding</keyword>
<comment type="similarity">
    <text evidence="2 7 8">In the C-terminal section; belongs to the NAD synthetase family.</text>
</comment>
<feature type="binding site" evidence="7">
    <location>
        <position position="398"/>
    </location>
    <ligand>
        <name>deamido-NAD(+)</name>
        <dbReference type="ChEBI" id="CHEBI:58437"/>
        <note>ligand shared between two neighboring subunits</note>
    </ligand>
</feature>
<evidence type="ECO:0000313" key="12">
    <source>
        <dbReference type="Proteomes" id="UP000234329"/>
    </source>
</evidence>
<evidence type="ECO:0000256" key="2">
    <source>
        <dbReference type="ARBA" id="ARBA00007145"/>
    </source>
</evidence>
<dbReference type="InterPro" id="IPR022310">
    <property type="entry name" value="NAD/GMP_synthase"/>
</dbReference>
<dbReference type="Gene3D" id="3.60.110.10">
    <property type="entry name" value="Carbon-nitrogen hydrolase"/>
    <property type="match status" value="1"/>
</dbReference>
<feature type="binding site" evidence="7">
    <location>
        <position position="508"/>
    </location>
    <ligand>
        <name>deamido-NAD(+)</name>
        <dbReference type="ChEBI" id="CHEBI:58437"/>
        <note>ligand shared between two neighboring subunits</note>
    </ligand>
</feature>
<dbReference type="UniPathway" id="UPA00253">
    <property type="reaction ID" value="UER00334"/>
</dbReference>
<evidence type="ECO:0000256" key="1">
    <source>
        <dbReference type="ARBA" id="ARBA00005188"/>
    </source>
</evidence>
<dbReference type="GO" id="GO:0004359">
    <property type="term" value="F:glutaminase activity"/>
    <property type="evidence" value="ECO:0007669"/>
    <property type="project" value="InterPro"/>
</dbReference>
<dbReference type="CDD" id="cd07570">
    <property type="entry name" value="GAT_Gln-NAD-synth"/>
    <property type="match status" value="1"/>
</dbReference>
<dbReference type="GO" id="GO:0005737">
    <property type="term" value="C:cytoplasm"/>
    <property type="evidence" value="ECO:0007669"/>
    <property type="project" value="InterPro"/>
</dbReference>
<dbReference type="CDD" id="cd00553">
    <property type="entry name" value="NAD_synthase"/>
    <property type="match status" value="1"/>
</dbReference>
<dbReference type="InterPro" id="IPR003010">
    <property type="entry name" value="C-N_Hydrolase"/>
</dbReference>
<feature type="binding site" evidence="7">
    <location>
        <position position="170"/>
    </location>
    <ligand>
        <name>L-glutamine</name>
        <dbReference type="ChEBI" id="CHEBI:58359"/>
    </ligand>
</feature>
<evidence type="ECO:0000256" key="3">
    <source>
        <dbReference type="ARBA" id="ARBA00022598"/>
    </source>
</evidence>
<dbReference type="PROSITE" id="PS50263">
    <property type="entry name" value="CN_HYDROLASE"/>
    <property type="match status" value="1"/>
</dbReference>
<comment type="function">
    <text evidence="7">Catalyzes the ATP-dependent amidation of deamido-NAD to form NAD. Uses L-glutamine as a nitrogen source.</text>
</comment>
<dbReference type="EMBL" id="MXAV01000004">
    <property type="protein sequence ID" value="PKY12124.1"/>
    <property type="molecule type" value="Genomic_DNA"/>
</dbReference>
<feature type="binding site" evidence="7">
    <location>
        <position position="113"/>
    </location>
    <ligand>
        <name>L-glutamine</name>
        <dbReference type="ChEBI" id="CHEBI:58359"/>
    </ligand>
</feature>